<evidence type="ECO:0000256" key="8">
    <source>
        <dbReference type="SAM" id="Phobius"/>
    </source>
</evidence>
<evidence type="ECO:0000256" key="1">
    <source>
        <dbReference type="ARBA" id="ARBA00004370"/>
    </source>
</evidence>
<sequence length="413" mass="43875">MRFTKIVLATLVGRASAQESIFVSPQQQISFGVSIPEDTSSNDIYFSLAAPSSLRWAGVGLGSSEMKGALYLIIYSSASGTNVTLSARTVSDHVEPAYESGINVEALAGTGIANGTMNFSGRCTNCRSWSGGGSIDVASDAQECIFALAPGGPTNSDDNAAPLSYHTVYGSFSINLKQATSTAASPPLLAFPDARSSSGSTLLSNESTQNWVTIIHAVVMVVCFIGLLPIGVILLRVLGLVRWHAVNQSLALVGIVIGAGLGIYDSMRYNRSKSFSTAHQVMGLLLALLMIAQFVLGFVHHRIYKQTHQTTKLAPMHVWLGRLLIIVAVVVAFLGFPLALSKNGHIALAVVVVLVAVISASLLAWKWHSSRRQRMLGLGETDGTGRKNAPRSNDTAMLPLRSHSTTGLSSNEY</sequence>
<keyword evidence="12" id="KW-1185">Reference proteome</keyword>
<feature type="transmembrane region" description="Helical" evidence="8">
    <location>
        <begin position="211"/>
        <end position="238"/>
    </location>
</feature>
<feature type="chain" id="PRO_5041371679" evidence="9">
    <location>
        <begin position="18"/>
        <end position="413"/>
    </location>
</feature>
<dbReference type="Pfam" id="PF03188">
    <property type="entry name" value="Cytochrom_B561"/>
    <property type="match status" value="1"/>
</dbReference>
<evidence type="ECO:0000256" key="2">
    <source>
        <dbReference type="ARBA" id="ARBA00022448"/>
    </source>
</evidence>
<feature type="signal peptide" evidence="9">
    <location>
        <begin position="1"/>
        <end position="17"/>
    </location>
</feature>
<protein>
    <submittedName>
        <fullName evidence="11">Integral membrane protein</fullName>
    </submittedName>
</protein>
<evidence type="ECO:0000259" key="10">
    <source>
        <dbReference type="PROSITE" id="PS50939"/>
    </source>
</evidence>
<evidence type="ECO:0000313" key="11">
    <source>
        <dbReference type="EMBL" id="KAJ9150079.1"/>
    </source>
</evidence>
<evidence type="ECO:0000256" key="9">
    <source>
        <dbReference type="SAM" id="SignalP"/>
    </source>
</evidence>
<keyword evidence="6 8" id="KW-0472">Membrane</keyword>
<evidence type="ECO:0000256" key="4">
    <source>
        <dbReference type="ARBA" id="ARBA00022982"/>
    </source>
</evidence>
<evidence type="ECO:0000256" key="5">
    <source>
        <dbReference type="ARBA" id="ARBA00022989"/>
    </source>
</evidence>
<keyword evidence="5 8" id="KW-1133">Transmembrane helix</keyword>
<dbReference type="Pfam" id="PF16010">
    <property type="entry name" value="CDH-cyt"/>
    <property type="match status" value="1"/>
</dbReference>
<accession>A0AA38VGI6</accession>
<name>A0AA38VGI6_9PEZI</name>
<keyword evidence="9" id="KW-0732">Signal</keyword>
<feature type="compositionally biased region" description="Polar residues" evidence="7">
    <location>
        <begin position="402"/>
        <end position="413"/>
    </location>
</feature>
<dbReference type="AlphaFoldDB" id="A0AA38VGI6"/>
<feature type="region of interest" description="Disordered" evidence="7">
    <location>
        <begin position="378"/>
        <end position="413"/>
    </location>
</feature>
<comment type="caution">
    <text evidence="11">The sequence shown here is derived from an EMBL/GenBank/DDBJ whole genome shotgun (WGS) entry which is preliminary data.</text>
</comment>
<proteinExistence type="predicted"/>
<dbReference type="PANTHER" id="PTHR47797">
    <property type="entry name" value="DEHYDROGENASE, PUTATIVE (AFU_ORTHOLOGUE AFUA_8G05805)-RELATED"/>
    <property type="match status" value="1"/>
</dbReference>
<dbReference type="CDD" id="cd08760">
    <property type="entry name" value="Cyt_b561_FRRS1_like"/>
    <property type="match status" value="1"/>
</dbReference>
<dbReference type="Gene3D" id="2.60.40.1210">
    <property type="entry name" value="Cellobiose dehydrogenase, cytochrome domain"/>
    <property type="match status" value="1"/>
</dbReference>
<dbReference type="SUPFAM" id="SSF49344">
    <property type="entry name" value="CBD9-like"/>
    <property type="match status" value="1"/>
</dbReference>
<dbReference type="InterPro" id="IPR006593">
    <property type="entry name" value="Cyt_b561/ferric_Rdtase_TM"/>
</dbReference>
<dbReference type="PROSITE" id="PS50939">
    <property type="entry name" value="CYTOCHROME_B561"/>
    <property type="match status" value="1"/>
</dbReference>
<keyword evidence="2" id="KW-0813">Transport</keyword>
<evidence type="ECO:0000313" key="12">
    <source>
        <dbReference type="Proteomes" id="UP001174691"/>
    </source>
</evidence>
<dbReference type="GO" id="GO:0016020">
    <property type="term" value="C:membrane"/>
    <property type="evidence" value="ECO:0007669"/>
    <property type="project" value="UniProtKB-SubCell"/>
</dbReference>
<dbReference type="Proteomes" id="UP001174691">
    <property type="component" value="Unassembled WGS sequence"/>
</dbReference>
<organism evidence="11 12">
    <name type="scientific">Coniochaeta hoffmannii</name>
    <dbReference type="NCBI Taxonomy" id="91930"/>
    <lineage>
        <taxon>Eukaryota</taxon>
        <taxon>Fungi</taxon>
        <taxon>Dikarya</taxon>
        <taxon>Ascomycota</taxon>
        <taxon>Pezizomycotina</taxon>
        <taxon>Sordariomycetes</taxon>
        <taxon>Sordariomycetidae</taxon>
        <taxon>Coniochaetales</taxon>
        <taxon>Coniochaetaceae</taxon>
        <taxon>Coniochaeta</taxon>
    </lineage>
</organism>
<dbReference type="Gene3D" id="1.20.120.1770">
    <property type="match status" value="1"/>
</dbReference>
<comment type="subcellular location">
    <subcellularLocation>
        <location evidence="1">Membrane</location>
    </subcellularLocation>
</comment>
<dbReference type="InterPro" id="IPR015920">
    <property type="entry name" value="Cellobiose_DH-like_cyt"/>
</dbReference>
<evidence type="ECO:0000256" key="3">
    <source>
        <dbReference type="ARBA" id="ARBA00022692"/>
    </source>
</evidence>
<feature type="transmembrane region" description="Helical" evidence="8">
    <location>
        <begin position="319"/>
        <end position="340"/>
    </location>
</feature>
<feature type="domain" description="Cytochrome b561" evidence="10">
    <location>
        <begin position="176"/>
        <end position="374"/>
    </location>
</feature>
<reference evidence="11" key="1">
    <citation type="submission" date="2022-07" db="EMBL/GenBank/DDBJ databases">
        <title>Fungi with potential for degradation of polypropylene.</title>
        <authorList>
            <person name="Gostincar C."/>
        </authorList>
    </citation>
    <scope>NUCLEOTIDE SEQUENCE</scope>
    <source>
        <strain evidence="11">EXF-13287</strain>
    </source>
</reference>
<keyword evidence="4" id="KW-0249">Electron transport</keyword>
<evidence type="ECO:0000256" key="7">
    <source>
        <dbReference type="SAM" id="MobiDB-lite"/>
    </source>
</evidence>
<dbReference type="EMBL" id="JANBVN010000074">
    <property type="protein sequence ID" value="KAJ9150079.1"/>
    <property type="molecule type" value="Genomic_DNA"/>
</dbReference>
<keyword evidence="3 8" id="KW-0812">Transmembrane</keyword>
<feature type="transmembrane region" description="Helical" evidence="8">
    <location>
        <begin position="279"/>
        <end position="299"/>
    </location>
</feature>
<feature type="transmembrane region" description="Helical" evidence="8">
    <location>
        <begin position="250"/>
        <end position="267"/>
    </location>
</feature>
<evidence type="ECO:0000256" key="6">
    <source>
        <dbReference type="ARBA" id="ARBA00023136"/>
    </source>
</evidence>
<dbReference type="PANTHER" id="PTHR47797:SF1">
    <property type="entry name" value="CYTOCHROME B561 DOMAIN-CONTAINING PROTEIN-RELATED"/>
    <property type="match status" value="1"/>
</dbReference>
<dbReference type="CDD" id="cd09630">
    <property type="entry name" value="CDH_like_cytochrome"/>
    <property type="match status" value="1"/>
</dbReference>
<feature type="transmembrane region" description="Helical" evidence="8">
    <location>
        <begin position="346"/>
        <end position="365"/>
    </location>
</feature>
<gene>
    <name evidence="11" type="ORF">NKR19_g5430</name>
</gene>
<dbReference type="SMART" id="SM00665">
    <property type="entry name" value="B561"/>
    <property type="match status" value="1"/>
</dbReference>